<accession>A0A0E9RPP9</accession>
<reference evidence="2" key="1">
    <citation type="submission" date="2014-11" db="EMBL/GenBank/DDBJ databases">
        <authorList>
            <person name="Amaro Gonzalez C."/>
        </authorList>
    </citation>
    <scope>NUCLEOTIDE SEQUENCE</scope>
</reference>
<keyword evidence="1" id="KW-1133">Transmembrane helix</keyword>
<proteinExistence type="predicted"/>
<keyword evidence="1" id="KW-0812">Transmembrane</keyword>
<keyword evidence="1" id="KW-0472">Membrane</keyword>
<feature type="transmembrane region" description="Helical" evidence="1">
    <location>
        <begin position="32"/>
        <end position="55"/>
    </location>
</feature>
<protein>
    <submittedName>
        <fullName evidence="2">Uncharacterized protein</fullName>
    </submittedName>
</protein>
<organism evidence="2">
    <name type="scientific">Anguilla anguilla</name>
    <name type="common">European freshwater eel</name>
    <name type="synonym">Muraena anguilla</name>
    <dbReference type="NCBI Taxonomy" id="7936"/>
    <lineage>
        <taxon>Eukaryota</taxon>
        <taxon>Metazoa</taxon>
        <taxon>Chordata</taxon>
        <taxon>Craniata</taxon>
        <taxon>Vertebrata</taxon>
        <taxon>Euteleostomi</taxon>
        <taxon>Actinopterygii</taxon>
        <taxon>Neopterygii</taxon>
        <taxon>Teleostei</taxon>
        <taxon>Anguilliformes</taxon>
        <taxon>Anguillidae</taxon>
        <taxon>Anguilla</taxon>
    </lineage>
</organism>
<reference evidence="2" key="2">
    <citation type="journal article" date="2015" name="Fish Shellfish Immunol.">
        <title>Early steps in the European eel (Anguilla anguilla)-Vibrio vulnificus interaction in the gills: Role of the RtxA13 toxin.</title>
        <authorList>
            <person name="Callol A."/>
            <person name="Pajuelo D."/>
            <person name="Ebbesson L."/>
            <person name="Teles M."/>
            <person name="MacKenzie S."/>
            <person name="Amaro C."/>
        </authorList>
    </citation>
    <scope>NUCLEOTIDE SEQUENCE</scope>
</reference>
<dbReference type="AlphaFoldDB" id="A0A0E9RPP9"/>
<evidence type="ECO:0000256" key="1">
    <source>
        <dbReference type="SAM" id="Phobius"/>
    </source>
</evidence>
<name>A0A0E9RPP9_ANGAN</name>
<sequence length="56" mass="6372">MKHTYTHACTLSHSLFLYLSLSLSPSLSLLLSLPFFSPFCLFLFVIINSFIVLFIS</sequence>
<dbReference type="EMBL" id="GBXM01078259">
    <property type="protein sequence ID" value="JAH30318.1"/>
    <property type="molecule type" value="Transcribed_RNA"/>
</dbReference>
<evidence type="ECO:0000313" key="2">
    <source>
        <dbReference type="EMBL" id="JAH30318.1"/>
    </source>
</evidence>